<dbReference type="Proteomes" id="UP001186974">
    <property type="component" value="Unassembled WGS sequence"/>
</dbReference>
<sequence>MPKRDRFSMATANGYRPGEHQEVDGALKVDKYAKSTTDRYEDILNTYRRWQAHVEVPQTELVAKNSEPPSIVDLKDFLRFYASSSRGRVAGVPTTRTIEKVATSFFRGFERATGTIIASSDRDEIYSWIRTTLVREGKVSNKAQEKNTFAKEDLVGVLQTLHANGDGGWLSERMRIQMHLIILLYCFSGARIGAFLPSNGKRHPGLCYKSDFVKGNRDSETIMVGVAGREHELLIFNTSVYLLGLGFADGALFGYESPSDLWEQEIPRGGRVVQLRWKDSWLDRPIMRAVDRDGACNVEPMTLHVFSMLLTKLLARAGYWGRITVHSMRRGLANQVESKYSAEERCQLLNHRSRAIFGDSYIANTSIVDGQSASLLEERQEAHIDYLRSSRRFQEEGLPTKLPAKQERIIDTDSTLEQMLHDLAALPEKDSVARRQAVAARGTYRGHLKALAFSKYRSDWIEARRDWRILTRGREDDALPLQNEIARLIARILPERSAVTVAILSMAPQPRNEKLQMIVNLTKLCSRDLRVVHYPGEEPVDGNCPVKRCSQRLQE</sequence>
<dbReference type="EMBL" id="JAWDJW010000968">
    <property type="protein sequence ID" value="KAK3079701.1"/>
    <property type="molecule type" value="Genomic_DNA"/>
</dbReference>
<accession>A0ACC3DST6</accession>
<organism evidence="1 2">
    <name type="scientific">Coniosporium uncinatum</name>
    <dbReference type="NCBI Taxonomy" id="93489"/>
    <lineage>
        <taxon>Eukaryota</taxon>
        <taxon>Fungi</taxon>
        <taxon>Dikarya</taxon>
        <taxon>Ascomycota</taxon>
        <taxon>Pezizomycotina</taxon>
        <taxon>Dothideomycetes</taxon>
        <taxon>Dothideomycetes incertae sedis</taxon>
        <taxon>Coniosporium</taxon>
    </lineage>
</organism>
<proteinExistence type="predicted"/>
<gene>
    <name evidence="1" type="ORF">LTS18_004101</name>
</gene>
<evidence type="ECO:0000313" key="1">
    <source>
        <dbReference type="EMBL" id="KAK3079701.1"/>
    </source>
</evidence>
<keyword evidence="2" id="KW-1185">Reference proteome</keyword>
<reference evidence="1" key="1">
    <citation type="submission" date="2024-09" db="EMBL/GenBank/DDBJ databases">
        <title>Black Yeasts Isolated from many extreme environments.</title>
        <authorList>
            <person name="Coleine C."/>
            <person name="Stajich J.E."/>
            <person name="Selbmann L."/>
        </authorList>
    </citation>
    <scope>NUCLEOTIDE SEQUENCE</scope>
    <source>
        <strain evidence="1">CCFEE 5737</strain>
    </source>
</reference>
<evidence type="ECO:0000313" key="2">
    <source>
        <dbReference type="Proteomes" id="UP001186974"/>
    </source>
</evidence>
<comment type="caution">
    <text evidence="1">The sequence shown here is derived from an EMBL/GenBank/DDBJ whole genome shotgun (WGS) entry which is preliminary data.</text>
</comment>
<name>A0ACC3DST6_9PEZI</name>
<protein>
    <submittedName>
        <fullName evidence="1">Uncharacterized protein</fullName>
    </submittedName>
</protein>